<gene>
    <name evidence="7" type="primary">psiE</name>
    <name evidence="8" type="ORF">CN307_24165</name>
</gene>
<evidence type="ECO:0000256" key="3">
    <source>
        <dbReference type="ARBA" id="ARBA00022475"/>
    </source>
</evidence>
<comment type="similarity">
    <text evidence="2 7">Belongs to the PsiE family.</text>
</comment>
<dbReference type="InterPro" id="IPR009315">
    <property type="entry name" value="P_starv_induced_PsiE"/>
</dbReference>
<dbReference type="HAMAP" id="MF_01048">
    <property type="entry name" value="PsiE"/>
    <property type="match status" value="1"/>
</dbReference>
<dbReference type="GO" id="GO:0016036">
    <property type="term" value="P:cellular response to phosphate starvation"/>
    <property type="evidence" value="ECO:0007669"/>
    <property type="project" value="InterPro"/>
</dbReference>
<dbReference type="PIRSF" id="PIRSF029598">
    <property type="entry name" value="PsiE"/>
    <property type="match status" value="1"/>
</dbReference>
<evidence type="ECO:0000256" key="2">
    <source>
        <dbReference type="ARBA" id="ARBA00005632"/>
    </source>
</evidence>
<keyword evidence="5 7" id="KW-1133">Transmembrane helix</keyword>
<dbReference type="PANTHER" id="PTHR37819">
    <property type="entry name" value="PROTEIN PSIE"/>
    <property type="match status" value="1"/>
</dbReference>
<keyword evidence="4 7" id="KW-0812">Transmembrane</keyword>
<evidence type="ECO:0000256" key="4">
    <source>
        <dbReference type="ARBA" id="ARBA00022692"/>
    </source>
</evidence>
<name>A0A2A8ZWR8_BACCE</name>
<dbReference type="Pfam" id="PF06146">
    <property type="entry name" value="PsiE"/>
    <property type="match status" value="1"/>
</dbReference>
<dbReference type="NCBIfam" id="NF002765">
    <property type="entry name" value="PRK02833.1-3"/>
    <property type="match status" value="1"/>
</dbReference>
<reference evidence="8 9" key="1">
    <citation type="submission" date="2017-09" db="EMBL/GenBank/DDBJ databases">
        <title>Large-scale bioinformatics analysis of Bacillus genomes uncovers conserved roles of natural products in bacterial physiology.</title>
        <authorList>
            <consortium name="Agbiome Team Llc"/>
            <person name="Bleich R.M."/>
            <person name="Grubbs K.J."/>
            <person name="Santa Maria K.C."/>
            <person name="Allen S.E."/>
            <person name="Farag S."/>
            <person name="Shank E.A."/>
            <person name="Bowers A."/>
        </authorList>
    </citation>
    <scope>NUCLEOTIDE SEQUENCE [LARGE SCALE GENOMIC DNA]</scope>
    <source>
        <strain evidence="8 9">AFS022681</strain>
    </source>
</reference>
<dbReference type="EMBL" id="NTRR01000040">
    <property type="protein sequence ID" value="PFE10671.1"/>
    <property type="molecule type" value="Genomic_DNA"/>
</dbReference>
<evidence type="ECO:0000313" key="9">
    <source>
        <dbReference type="Proteomes" id="UP000220032"/>
    </source>
</evidence>
<proteinExistence type="inferred from homology"/>
<dbReference type="AlphaFoldDB" id="A0A2A8ZWR8"/>
<comment type="caution">
    <text evidence="8">The sequence shown here is derived from an EMBL/GenBank/DDBJ whole genome shotgun (WGS) entry which is preliminary data.</text>
</comment>
<protein>
    <recommendedName>
        <fullName evidence="7">Protein PsiE homolog</fullName>
    </recommendedName>
</protein>
<sequence>MFVLKNLKIVFSFFPIVLQYILNVALICLGIVLSVFLMKEVVQFIQELKLNGEESSYHLIDSIVVFFLYFEFIVMIIKYFQMNFHFPLRYFIYIGITAIVRLIIIDHDSPIDSLLYACAILVLISALFIANFKIMRRDLEE</sequence>
<feature type="transmembrane region" description="Helical" evidence="7">
    <location>
        <begin position="57"/>
        <end position="78"/>
    </location>
</feature>
<feature type="transmembrane region" description="Helical" evidence="7">
    <location>
        <begin position="113"/>
        <end position="132"/>
    </location>
</feature>
<accession>A0A2A8ZWR8</accession>
<keyword evidence="3 7" id="KW-1003">Cell membrane</keyword>
<evidence type="ECO:0000256" key="6">
    <source>
        <dbReference type="ARBA" id="ARBA00023136"/>
    </source>
</evidence>
<evidence type="ECO:0000256" key="5">
    <source>
        <dbReference type="ARBA" id="ARBA00022989"/>
    </source>
</evidence>
<organism evidence="8 9">
    <name type="scientific">Bacillus cereus</name>
    <dbReference type="NCBI Taxonomy" id="1396"/>
    <lineage>
        <taxon>Bacteria</taxon>
        <taxon>Bacillati</taxon>
        <taxon>Bacillota</taxon>
        <taxon>Bacilli</taxon>
        <taxon>Bacillales</taxon>
        <taxon>Bacillaceae</taxon>
        <taxon>Bacillus</taxon>
        <taxon>Bacillus cereus group</taxon>
    </lineage>
</organism>
<dbReference type="GO" id="GO:0005886">
    <property type="term" value="C:plasma membrane"/>
    <property type="evidence" value="ECO:0007669"/>
    <property type="project" value="UniProtKB-SubCell"/>
</dbReference>
<dbReference type="PANTHER" id="PTHR37819:SF1">
    <property type="entry name" value="PROTEIN PSIE"/>
    <property type="match status" value="1"/>
</dbReference>
<dbReference type="Proteomes" id="UP000220032">
    <property type="component" value="Unassembled WGS sequence"/>
</dbReference>
<dbReference type="InterPro" id="IPR020948">
    <property type="entry name" value="P_starv_induced_PsiE-like"/>
</dbReference>
<feature type="transmembrane region" description="Helical" evidence="7">
    <location>
        <begin position="90"/>
        <end position="107"/>
    </location>
</feature>
<evidence type="ECO:0000313" key="8">
    <source>
        <dbReference type="EMBL" id="PFE10671.1"/>
    </source>
</evidence>
<evidence type="ECO:0000256" key="7">
    <source>
        <dbReference type="HAMAP-Rule" id="MF_01048"/>
    </source>
</evidence>
<evidence type="ECO:0000256" key="1">
    <source>
        <dbReference type="ARBA" id="ARBA00004429"/>
    </source>
</evidence>
<feature type="transmembrane region" description="Helical" evidence="7">
    <location>
        <begin position="12"/>
        <end position="37"/>
    </location>
</feature>
<keyword evidence="6 7" id="KW-0472">Membrane</keyword>
<comment type="subcellular location">
    <subcellularLocation>
        <location evidence="1">Cell inner membrane</location>
        <topology evidence="1">Multi-pass membrane protein</topology>
    </subcellularLocation>
    <subcellularLocation>
        <location evidence="7">Cell membrane</location>
        <topology evidence="7">Multi-pass membrane protein</topology>
    </subcellularLocation>
</comment>